<dbReference type="InterPro" id="IPR011990">
    <property type="entry name" value="TPR-like_helical_dom_sf"/>
</dbReference>
<dbReference type="EMBL" id="JAEACU010000006">
    <property type="protein sequence ID" value="KAH7524321.1"/>
    <property type="molecule type" value="Genomic_DNA"/>
</dbReference>
<dbReference type="Pfam" id="PF01535">
    <property type="entry name" value="PPR"/>
    <property type="match status" value="3"/>
</dbReference>
<reference evidence="4" key="1">
    <citation type="journal article" date="2021" name="Front. Plant Sci.">
        <title>Chromosome-Scale Genome Assembly for Chinese Sour Jujube and Insights Into Its Genome Evolution and Domestication Signature.</title>
        <authorList>
            <person name="Shen L.-Y."/>
            <person name="Luo H."/>
            <person name="Wang X.-L."/>
            <person name="Wang X.-M."/>
            <person name="Qiu X.-J."/>
            <person name="Liu H."/>
            <person name="Zhou S.-S."/>
            <person name="Jia K.-H."/>
            <person name="Nie S."/>
            <person name="Bao Y.-T."/>
            <person name="Zhang R.-G."/>
            <person name="Yun Q.-Z."/>
            <person name="Chai Y.-H."/>
            <person name="Lu J.-Y."/>
            <person name="Li Y."/>
            <person name="Zhao S.-W."/>
            <person name="Mao J.-F."/>
            <person name="Jia S.-G."/>
            <person name="Mao Y.-M."/>
        </authorList>
    </citation>
    <scope>NUCLEOTIDE SEQUENCE</scope>
    <source>
        <strain evidence="4">AT0</strain>
        <tissue evidence="4">Leaf</tissue>
    </source>
</reference>
<gene>
    <name evidence="4" type="ORF">FEM48_Zijuj06G0107000</name>
</gene>
<dbReference type="Pfam" id="PF13812">
    <property type="entry name" value="PPR_3"/>
    <property type="match status" value="1"/>
</dbReference>
<comment type="caution">
    <text evidence="4">The sequence shown here is derived from an EMBL/GenBank/DDBJ whole genome shotgun (WGS) entry which is preliminary data.</text>
</comment>
<evidence type="ECO:0000256" key="3">
    <source>
        <dbReference type="PROSITE-ProRule" id="PRU00708"/>
    </source>
</evidence>
<comment type="similarity">
    <text evidence="1">Belongs to the PPR family. P subfamily.</text>
</comment>
<sequence length="574" mass="65659">MKESRSLRTRTVLNDPFFHRTFWVGSSLKRVLASAMREGSVWSSRNIRRSRKNASETALNGRTMAIQSFFGGLRRFKHQLEATSRLPRPMCSHRPSIGACGEPSVKTKDDLKTKILRLKYPRRNATTVIQNWVDQGYKVSFPELRRIARQLFEIKRHNHALEILKWMETQSSFRMLPADYNIRLALTIEVNGLTEAEEYFMMHLPNTASRKAAFLPLLRGYVKERNTEKAEALMVRLSGMGLIVNPHPCNEMMKLYMATSQFEKVGLVIQQMKRNRIPLNVLSYNLWMSACGQLSGVASMEMVYKEMVRDDNAVVGWSTLSTLANVYIKAGLFEKASLALRSAEKKLSNCNRLGYFFLITLYASLNNKEEVLRLWKAGKAVGGRITCANYMCILSCLVKLGDIGEAERIFSEWESGCGKYDVRVSNVLLGAYMRNGMIDKAESLHLHTLERGGCPNYKTWEILMEGWVESQNMDKAINAMKKGFSMLKHCDWRPSHGIVMSIADYFEKRGNVKDAFRYVKTIHDLGFASLPLYKLLLRMLLSDQRPASGILKMIEEDKVEMDDETRALIQAFNV</sequence>
<protein>
    <recommendedName>
        <fullName evidence="6">Pentatricopeptide repeat-containing protein At5g27460</fullName>
    </recommendedName>
</protein>
<dbReference type="SUPFAM" id="SSF81901">
    <property type="entry name" value="HCP-like"/>
    <property type="match status" value="1"/>
</dbReference>
<evidence type="ECO:0000256" key="1">
    <source>
        <dbReference type="ARBA" id="ARBA00007626"/>
    </source>
</evidence>
<dbReference type="PANTHER" id="PTHR45717:SF13">
    <property type="entry name" value="OS02G0796400 PROTEIN"/>
    <property type="match status" value="1"/>
</dbReference>
<dbReference type="Proteomes" id="UP000813462">
    <property type="component" value="Unassembled WGS sequence"/>
</dbReference>
<accession>A0A978V8T6</accession>
<dbReference type="GO" id="GO:0005739">
    <property type="term" value="C:mitochondrion"/>
    <property type="evidence" value="ECO:0007669"/>
    <property type="project" value="TreeGrafter"/>
</dbReference>
<name>A0A978V8T6_ZIZJJ</name>
<feature type="repeat" description="PPR" evidence="3">
    <location>
        <begin position="421"/>
        <end position="455"/>
    </location>
</feature>
<keyword evidence="2" id="KW-0677">Repeat</keyword>
<evidence type="ECO:0000313" key="5">
    <source>
        <dbReference type="Proteomes" id="UP000813462"/>
    </source>
</evidence>
<dbReference type="PANTHER" id="PTHR45717">
    <property type="entry name" value="OS12G0527900 PROTEIN"/>
    <property type="match status" value="1"/>
</dbReference>
<dbReference type="FunFam" id="1.25.40.10:FF:000760">
    <property type="entry name" value="Pentatricopeptide repeat-containing protein At5g27460"/>
    <property type="match status" value="1"/>
</dbReference>
<dbReference type="InterPro" id="IPR002885">
    <property type="entry name" value="PPR_rpt"/>
</dbReference>
<dbReference type="GO" id="GO:0003729">
    <property type="term" value="F:mRNA binding"/>
    <property type="evidence" value="ECO:0007669"/>
    <property type="project" value="UniProtKB-ARBA"/>
</dbReference>
<evidence type="ECO:0000313" key="4">
    <source>
        <dbReference type="EMBL" id="KAH7524321.1"/>
    </source>
</evidence>
<dbReference type="PROSITE" id="PS51375">
    <property type="entry name" value="PPR"/>
    <property type="match status" value="1"/>
</dbReference>
<evidence type="ECO:0000256" key="2">
    <source>
        <dbReference type="ARBA" id="ARBA00022737"/>
    </source>
</evidence>
<evidence type="ECO:0008006" key="6">
    <source>
        <dbReference type="Google" id="ProtNLM"/>
    </source>
</evidence>
<organism evidence="4 5">
    <name type="scientific">Ziziphus jujuba var. spinosa</name>
    <dbReference type="NCBI Taxonomy" id="714518"/>
    <lineage>
        <taxon>Eukaryota</taxon>
        <taxon>Viridiplantae</taxon>
        <taxon>Streptophyta</taxon>
        <taxon>Embryophyta</taxon>
        <taxon>Tracheophyta</taxon>
        <taxon>Spermatophyta</taxon>
        <taxon>Magnoliopsida</taxon>
        <taxon>eudicotyledons</taxon>
        <taxon>Gunneridae</taxon>
        <taxon>Pentapetalae</taxon>
        <taxon>rosids</taxon>
        <taxon>fabids</taxon>
        <taxon>Rosales</taxon>
        <taxon>Rhamnaceae</taxon>
        <taxon>Paliureae</taxon>
        <taxon>Ziziphus</taxon>
    </lineage>
</organism>
<dbReference type="AlphaFoldDB" id="A0A978V8T6"/>
<dbReference type="Gene3D" id="1.25.40.10">
    <property type="entry name" value="Tetratricopeptide repeat domain"/>
    <property type="match status" value="2"/>
</dbReference>
<proteinExistence type="inferred from homology"/>